<name>A0AC34RIV3_9BILA</name>
<accession>A0AC34RIV3</accession>
<reference evidence="2" key="1">
    <citation type="submission" date="2022-11" db="UniProtKB">
        <authorList>
            <consortium name="WormBaseParasite"/>
        </authorList>
    </citation>
    <scope>IDENTIFICATION</scope>
</reference>
<sequence>MSDLAPKGPPPSADRKLAETAPELVPHEAYKIYFENNPGSYEELHRKTRDIFPMCFEGAKFMVQKGLSSHFQVAHTISISSANTGYRFGATYIGKQEYTPGESFPVMLGDVDGSGNTSATVIHQPTKNWRFKFQGQTQKSAISAAQGTIERRGRLSTASIMLGNTDLINNSGVIVGHYLRRLTQGLDIGAELVYQYGKSIPGGGVSILSYALRGGVSILSYALRYTAAKWALSSTFGSSGAHVCYYHKESDGLQFGVEFESNFRMSEAVTTFAYQAELPEAGVTMRASCDTNWTVGAVFEKKLSPTLPFTLAISGLLNHVKAQGKFGVGLIIG</sequence>
<dbReference type="WBParaSite" id="JU765_v2.g725.t2">
    <property type="protein sequence ID" value="JU765_v2.g725.t2"/>
    <property type="gene ID" value="JU765_v2.g725"/>
</dbReference>
<evidence type="ECO:0000313" key="2">
    <source>
        <dbReference type="WBParaSite" id="JU765_v2.g725.t2"/>
    </source>
</evidence>
<evidence type="ECO:0000313" key="1">
    <source>
        <dbReference type="Proteomes" id="UP000887576"/>
    </source>
</evidence>
<dbReference type="Proteomes" id="UP000887576">
    <property type="component" value="Unplaced"/>
</dbReference>
<protein>
    <submittedName>
        <fullName evidence="2">Mitochondrial import receptor subunit TOM40</fullName>
    </submittedName>
</protein>
<proteinExistence type="predicted"/>
<organism evidence="1 2">
    <name type="scientific">Panagrolaimus sp. JU765</name>
    <dbReference type="NCBI Taxonomy" id="591449"/>
    <lineage>
        <taxon>Eukaryota</taxon>
        <taxon>Metazoa</taxon>
        <taxon>Ecdysozoa</taxon>
        <taxon>Nematoda</taxon>
        <taxon>Chromadorea</taxon>
        <taxon>Rhabditida</taxon>
        <taxon>Tylenchina</taxon>
        <taxon>Panagrolaimomorpha</taxon>
        <taxon>Panagrolaimoidea</taxon>
        <taxon>Panagrolaimidae</taxon>
        <taxon>Panagrolaimus</taxon>
    </lineage>
</organism>